<dbReference type="PANTHER" id="PTHR48070">
    <property type="entry name" value="ESTERASE OVCA2"/>
    <property type="match status" value="1"/>
</dbReference>
<dbReference type="GO" id="GO:0044550">
    <property type="term" value="P:secondary metabolite biosynthetic process"/>
    <property type="evidence" value="ECO:0007669"/>
    <property type="project" value="TreeGrafter"/>
</dbReference>
<feature type="domain" description="Serine hydrolase" evidence="3">
    <location>
        <begin position="22"/>
        <end position="266"/>
    </location>
</feature>
<organism evidence="4 5">
    <name type="scientific">Cercophora scortea</name>
    <dbReference type="NCBI Taxonomy" id="314031"/>
    <lineage>
        <taxon>Eukaryota</taxon>
        <taxon>Fungi</taxon>
        <taxon>Dikarya</taxon>
        <taxon>Ascomycota</taxon>
        <taxon>Pezizomycotina</taxon>
        <taxon>Sordariomycetes</taxon>
        <taxon>Sordariomycetidae</taxon>
        <taxon>Sordariales</taxon>
        <taxon>Lasiosphaeriaceae</taxon>
        <taxon>Cercophora</taxon>
    </lineage>
</organism>
<dbReference type="Pfam" id="PF03959">
    <property type="entry name" value="FSH1"/>
    <property type="match status" value="1"/>
</dbReference>
<gene>
    <name evidence="4" type="ORF">B0T19DRAFT_23472</name>
</gene>
<reference evidence="4" key="2">
    <citation type="submission" date="2023-06" db="EMBL/GenBank/DDBJ databases">
        <authorList>
            <consortium name="Lawrence Berkeley National Laboratory"/>
            <person name="Haridas S."/>
            <person name="Hensen N."/>
            <person name="Bonometti L."/>
            <person name="Westerberg I."/>
            <person name="Brannstrom I.O."/>
            <person name="Guillou S."/>
            <person name="Cros-Aarteil S."/>
            <person name="Calhoun S."/>
            <person name="Kuo A."/>
            <person name="Mondo S."/>
            <person name="Pangilinan J."/>
            <person name="Riley R."/>
            <person name="Labutti K."/>
            <person name="Andreopoulos B."/>
            <person name="Lipzen A."/>
            <person name="Chen C."/>
            <person name="Yanf M."/>
            <person name="Daum C."/>
            <person name="Ng V."/>
            <person name="Clum A."/>
            <person name="Steindorff A."/>
            <person name="Ohm R."/>
            <person name="Martin F."/>
            <person name="Silar P."/>
            <person name="Natvig D."/>
            <person name="Lalanne C."/>
            <person name="Gautier V."/>
            <person name="Ament-Velasquez S.L."/>
            <person name="Kruys A."/>
            <person name="Hutchinson M.I."/>
            <person name="Powell A.J."/>
            <person name="Barry K."/>
            <person name="Miller A.N."/>
            <person name="Grigoriev I.V."/>
            <person name="Debuchy R."/>
            <person name="Gladieux P."/>
            <person name="Thoren M.H."/>
            <person name="Johannesson H."/>
        </authorList>
    </citation>
    <scope>NUCLEOTIDE SEQUENCE</scope>
    <source>
        <strain evidence="4">SMH4131-1</strain>
    </source>
</reference>
<name>A0AAE0MKX7_9PEZI</name>
<dbReference type="InterPro" id="IPR029058">
    <property type="entry name" value="AB_hydrolase_fold"/>
</dbReference>
<proteinExistence type="inferred from homology"/>
<evidence type="ECO:0000256" key="1">
    <source>
        <dbReference type="ARBA" id="ARBA00005863"/>
    </source>
</evidence>
<sequence length="283" mass="30658">MPPSAEFGSADGADRDPTLHYPRILALHGGGTNAVIFKTQCRVLEPALNSRFRLVYVQAPFPSQPGPDVLSVYKEWGPFKAWLVPANLPAPQTAADKSRIAKDVVGKLNHAIAAALSADDLLGATGPVVAALGFSQGAKLAASILMTEQTHRRRLADQGLYSAGLTTSWPDLRFAVLMAGRGPFIWLDPESETPEGMLEAWHPWSAQVEPVEENLLALPTLHVHGLKDVGLEFHRRMLDKFCAPGSTTLIEWDGDHRLPIKSKDVRDVVDQVVALGRATGVLD</sequence>
<comment type="similarity">
    <text evidence="1">Belongs to the LovG family.</text>
</comment>
<evidence type="ECO:0000259" key="3">
    <source>
        <dbReference type="Pfam" id="PF03959"/>
    </source>
</evidence>
<accession>A0AAE0MKX7</accession>
<dbReference type="AlphaFoldDB" id="A0AAE0MKX7"/>
<keyword evidence="5" id="KW-1185">Reference proteome</keyword>
<dbReference type="GO" id="GO:0005634">
    <property type="term" value="C:nucleus"/>
    <property type="evidence" value="ECO:0007669"/>
    <property type="project" value="TreeGrafter"/>
</dbReference>
<dbReference type="Proteomes" id="UP001286456">
    <property type="component" value="Unassembled WGS sequence"/>
</dbReference>
<dbReference type="InterPro" id="IPR050593">
    <property type="entry name" value="LovG"/>
</dbReference>
<dbReference type="InterPro" id="IPR005645">
    <property type="entry name" value="FSH-like_dom"/>
</dbReference>
<evidence type="ECO:0000313" key="5">
    <source>
        <dbReference type="Proteomes" id="UP001286456"/>
    </source>
</evidence>
<protein>
    <submittedName>
        <fullName evidence="4">Serine hydrolase FSH</fullName>
    </submittedName>
</protein>
<dbReference type="GO" id="GO:0016787">
    <property type="term" value="F:hydrolase activity"/>
    <property type="evidence" value="ECO:0007669"/>
    <property type="project" value="UniProtKB-KW"/>
</dbReference>
<comment type="caution">
    <text evidence="4">The sequence shown here is derived from an EMBL/GenBank/DDBJ whole genome shotgun (WGS) entry which is preliminary data.</text>
</comment>
<evidence type="ECO:0000256" key="2">
    <source>
        <dbReference type="ARBA" id="ARBA00022801"/>
    </source>
</evidence>
<dbReference type="EMBL" id="JAUEPO010000001">
    <property type="protein sequence ID" value="KAK3335930.1"/>
    <property type="molecule type" value="Genomic_DNA"/>
</dbReference>
<keyword evidence="2 4" id="KW-0378">Hydrolase</keyword>
<dbReference type="SUPFAM" id="SSF53474">
    <property type="entry name" value="alpha/beta-Hydrolases"/>
    <property type="match status" value="1"/>
</dbReference>
<dbReference type="GO" id="GO:0005737">
    <property type="term" value="C:cytoplasm"/>
    <property type="evidence" value="ECO:0007669"/>
    <property type="project" value="TreeGrafter"/>
</dbReference>
<dbReference type="PANTHER" id="PTHR48070:SF3">
    <property type="entry name" value="ESTERASE DBAE-RELATED"/>
    <property type="match status" value="1"/>
</dbReference>
<dbReference type="Gene3D" id="3.40.50.1820">
    <property type="entry name" value="alpha/beta hydrolase"/>
    <property type="match status" value="1"/>
</dbReference>
<reference evidence="4" key="1">
    <citation type="journal article" date="2023" name="Mol. Phylogenet. Evol.">
        <title>Genome-scale phylogeny and comparative genomics of the fungal order Sordariales.</title>
        <authorList>
            <person name="Hensen N."/>
            <person name="Bonometti L."/>
            <person name="Westerberg I."/>
            <person name="Brannstrom I.O."/>
            <person name="Guillou S."/>
            <person name="Cros-Aarteil S."/>
            <person name="Calhoun S."/>
            <person name="Haridas S."/>
            <person name="Kuo A."/>
            <person name="Mondo S."/>
            <person name="Pangilinan J."/>
            <person name="Riley R."/>
            <person name="LaButti K."/>
            <person name="Andreopoulos B."/>
            <person name="Lipzen A."/>
            <person name="Chen C."/>
            <person name="Yan M."/>
            <person name="Daum C."/>
            <person name="Ng V."/>
            <person name="Clum A."/>
            <person name="Steindorff A."/>
            <person name="Ohm R.A."/>
            <person name="Martin F."/>
            <person name="Silar P."/>
            <person name="Natvig D.O."/>
            <person name="Lalanne C."/>
            <person name="Gautier V."/>
            <person name="Ament-Velasquez S.L."/>
            <person name="Kruys A."/>
            <person name="Hutchinson M.I."/>
            <person name="Powell A.J."/>
            <person name="Barry K."/>
            <person name="Miller A.N."/>
            <person name="Grigoriev I.V."/>
            <person name="Debuchy R."/>
            <person name="Gladieux P."/>
            <person name="Hiltunen Thoren M."/>
            <person name="Johannesson H."/>
        </authorList>
    </citation>
    <scope>NUCLEOTIDE SEQUENCE</scope>
    <source>
        <strain evidence="4">SMH4131-1</strain>
    </source>
</reference>
<evidence type="ECO:0000313" key="4">
    <source>
        <dbReference type="EMBL" id="KAK3335930.1"/>
    </source>
</evidence>